<keyword evidence="1" id="KW-0472">Membrane</keyword>
<keyword evidence="1" id="KW-1133">Transmembrane helix</keyword>
<name>A0A382CFM8_9ZZZZ</name>
<feature type="non-terminal residue" evidence="2">
    <location>
        <position position="1"/>
    </location>
</feature>
<gene>
    <name evidence="2" type="ORF">METZ01_LOCUS177704</name>
</gene>
<reference evidence="2" key="1">
    <citation type="submission" date="2018-05" db="EMBL/GenBank/DDBJ databases">
        <authorList>
            <person name="Lanie J.A."/>
            <person name="Ng W.-L."/>
            <person name="Kazmierczak K.M."/>
            <person name="Andrzejewski T.M."/>
            <person name="Davidsen T.M."/>
            <person name="Wayne K.J."/>
            <person name="Tettelin H."/>
            <person name="Glass J.I."/>
            <person name="Rusch D."/>
            <person name="Podicherti R."/>
            <person name="Tsui H.-C.T."/>
            <person name="Winkler M.E."/>
        </authorList>
    </citation>
    <scope>NUCLEOTIDE SEQUENCE</scope>
</reference>
<dbReference type="EMBL" id="UINC01034271">
    <property type="protein sequence ID" value="SVB24850.1"/>
    <property type="molecule type" value="Genomic_DNA"/>
</dbReference>
<sequence length="49" mass="4952">VPRVPLIIVVLGVVAAATGVVQTSAVAFLLVLAGFTGLASVLADRHRGR</sequence>
<protein>
    <submittedName>
        <fullName evidence="2">Uncharacterized protein</fullName>
    </submittedName>
</protein>
<accession>A0A382CFM8</accession>
<proteinExistence type="predicted"/>
<keyword evidence="1" id="KW-0812">Transmembrane</keyword>
<organism evidence="2">
    <name type="scientific">marine metagenome</name>
    <dbReference type="NCBI Taxonomy" id="408172"/>
    <lineage>
        <taxon>unclassified sequences</taxon>
        <taxon>metagenomes</taxon>
        <taxon>ecological metagenomes</taxon>
    </lineage>
</organism>
<evidence type="ECO:0000256" key="1">
    <source>
        <dbReference type="SAM" id="Phobius"/>
    </source>
</evidence>
<evidence type="ECO:0000313" key="2">
    <source>
        <dbReference type="EMBL" id="SVB24850.1"/>
    </source>
</evidence>
<dbReference type="AlphaFoldDB" id="A0A382CFM8"/>
<feature type="transmembrane region" description="Helical" evidence="1">
    <location>
        <begin position="26"/>
        <end position="43"/>
    </location>
</feature>